<dbReference type="AlphaFoldDB" id="A0A1R2B1W7"/>
<dbReference type="Proteomes" id="UP000187209">
    <property type="component" value="Unassembled WGS sequence"/>
</dbReference>
<name>A0A1R2B1W7_9CILI</name>
<evidence type="ECO:0000313" key="2">
    <source>
        <dbReference type="Proteomes" id="UP000187209"/>
    </source>
</evidence>
<gene>
    <name evidence="1" type="ORF">SteCoe_31193</name>
</gene>
<protein>
    <submittedName>
        <fullName evidence="1">Uncharacterized protein</fullName>
    </submittedName>
</protein>
<proteinExistence type="predicted"/>
<sequence>MAGSFLLPLYVMVYQGIKESWKFQYIVPKLTKKVKGNSGWMEVRFRHPSPGNIPVNEQFAARQHARHHFKTPYPFSRYHVRQFWDHAKEYGVYSIVNVLPELSTLSPQQEAKFLCYIKGDDAGNGAKREKYLAAYKEITGKNNPKEWSEERRKEIAQDIREIFDPIMASVRERIELDDWEDAGKPPNESPYYFGPNTDLHDYGLVHMSSYEMHLYYELERYVEQFRDVMDEEAVPTIEGNADNWQILDGSHRPDQQRELARNLKQRNIKTIS</sequence>
<dbReference type="EMBL" id="MPUH01001056">
    <property type="protein sequence ID" value="OMJ70772.1"/>
    <property type="molecule type" value="Genomic_DNA"/>
</dbReference>
<comment type="caution">
    <text evidence="1">The sequence shown here is derived from an EMBL/GenBank/DDBJ whole genome shotgun (WGS) entry which is preliminary data.</text>
</comment>
<organism evidence="1 2">
    <name type="scientific">Stentor coeruleus</name>
    <dbReference type="NCBI Taxonomy" id="5963"/>
    <lineage>
        <taxon>Eukaryota</taxon>
        <taxon>Sar</taxon>
        <taxon>Alveolata</taxon>
        <taxon>Ciliophora</taxon>
        <taxon>Postciliodesmatophora</taxon>
        <taxon>Heterotrichea</taxon>
        <taxon>Heterotrichida</taxon>
        <taxon>Stentoridae</taxon>
        <taxon>Stentor</taxon>
    </lineage>
</organism>
<accession>A0A1R2B1W7</accession>
<keyword evidence="2" id="KW-1185">Reference proteome</keyword>
<reference evidence="1 2" key="1">
    <citation type="submission" date="2016-11" db="EMBL/GenBank/DDBJ databases">
        <title>The macronuclear genome of Stentor coeruleus: a giant cell with tiny introns.</title>
        <authorList>
            <person name="Slabodnick M."/>
            <person name="Ruby J.G."/>
            <person name="Reiff S.B."/>
            <person name="Swart E.C."/>
            <person name="Gosai S."/>
            <person name="Prabakaran S."/>
            <person name="Witkowska E."/>
            <person name="Larue G.E."/>
            <person name="Fisher S."/>
            <person name="Freeman R.M."/>
            <person name="Gunawardena J."/>
            <person name="Chu W."/>
            <person name="Stover N.A."/>
            <person name="Gregory B.D."/>
            <person name="Nowacki M."/>
            <person name="Derisi J."/>
            <person name="Roy S.W."/>
            <person name="Marshall W.F."/>
            <person name="Sood P."/>
        </authorList>
    </citation>
    <scope>NUCLEOTIDE SEQUENCE [LARGE SCALE GENOMIC DNA]</scope>
    <source>
        <strain evidence="1">WM001</strain>
    </source>
</reference>
<evidence type="ECO:0000313" key="1">
    <source>
        <dbReference type="EMBL" id="OMJ70772.1"/>
    </source>
</evidence>